<dbReference type="InterPro" id="IPR036426">
    <property type="entry name" value="Bulb-type_lectin_dom_sf"/>
</dbReference>
<dbReference type="PROSITE" id="PS50011">
    <property type="entry name" value="PROTEIN_KINASE_DOM"/>
    <property type="match status" value="1"/>
</dbReference>
<feature type="domain" description="Bulb-type lectin" evidence="17">
    <location>
        <begin position="42"/>
        <end position="171"/>
    </location>
</feature>
<evidence type="ECO:0000256" key="9">
    <source>
        <dbReference type="ARBA" id="ARBA00022989"/>
    </source>
</evidence>
<evidence type="ECO:0000259" key="16">
    <source>
        <dbReference type="PROSITE" id="PS50011"/>
    </source>
</evidence>
<keyword evidence="5 15" id="KW-0732">Signal</keyword>
<keyword evidence="3 13" id="KW-0808">Transferase</keyword>
<dbReference type="Pfam" id="PF00069">
    <property type="entry name" value="Pkinase"/>
    <property type="match status" value="1"/>
</dbReference>
<evidence type="ECO:0000256" key="7">
    <source>
        <dbReference type="ARBA" id="ARBA00022777"/>
    </source>
</evidence>
<dbReference type="CDD" id="cd14066">
    <property type="entry name" value="STKc_IRAK"/>
    <property type="match status" value="1"/>
</dbReference>
<comment type="subcellular location">
    <subcellularLocation>
        <location evidence="1">Membrane</location>
        <topology evidence="1">Single-pass membrane protein</topology>
    </subcellularLocation>
</comment>
<keyword evidence="19" id="KW-1185">Reference proteome</keyword>
<organism evidence="18 19">
    <name type="scientific">Ceratodon purpureus</name>
    <name type="common">Fire moss</name>
    <name type="synonym">Dicranum purpureum</name>
    <dbReference type="NCBI Taxonomy" id="3225"/>
    <lineage>
        <taxon>Eukaryota</taxon>
        <taxon>Viridiplantae</taxon>
        <taxon>Streptophyta</taxon>
        <taxon>Embryophyta</taxon>
        <taxon>Bryophyta</taxon>
        <taxon>Bryophytina</taxon>
        <taxon>Bryopsida</taxon>
        <taxon>Dicranidae</taxon>
        <taxon>Pseudoditrichales</taxon>
        <taxon>Ditrichaceae</taxon>
        <taxon>Ceratodon</taxon>
    </lineage>
</organism>
<evidence type="ECO:0000313" key="19">
    <source>
        <dbReference type="Proteomes" id="UP000822688"/>
    </source>
</evidence>
<dbReference type="InterPro" id="IPR008271">
    <property type="entry name" value="Ser/Thr_kinase_AS"/>
</dbReference>
<keyword evidence="2 13" id="KW-0723">Serine/threonine-protein kinase</keyword>
<reference evidence="18 19" key="1">
    <citation type="submission" date="2020-06" db="EMBL/GenBank/DDBJ databases">
        <title>WGS assembly of Ceratodon purpureus strain R40.</title>
        <authorList>
            <person name="Carey S.B."/>
            <person name="Jenkins J."/>
            <person name="Shu S."/>
            <person name="Lovell J.T."/>
            <person name="Sreedasyam A."/>
            <person name="Maumus F."/>
            <person name="Tiley G.P."/>
            <person name="Fernandez-Pozo N."/>
            <person name="Barry K."/>
            <person name="Chen C."/>
            <person name="Wang M."/>
            <person name="Lipzen A."/>
            <person name="Daum C."/>
            <person name="Saski C.A."/>
            <person name="Payton A.C."/>
            <person name="Mcbreen J.C."/>
            <person name="Conrad R.E."/>
            <person name="Kollar L.M."/>
            <person name="Olsson S."/>
            <person name="Huttunen S."/>
            <person name="Landis J.B."/>
            <person name="Wickett N.J."/>
            <person name="Johnson M.G."/>
            <person name="Rensing S.A."/>
            <person name="Grimwood J."/>
            <person name="Schmutz J."/>
            <person name="Mcdaniel S.F."/>
        </authorList>
    </citation>
    <scope>NUCLEOTIDE SEQUENCE [LARGE SCALE GENOMIC DNA]</scope>
    <source>
        <strain evidence="18 19">R40</strain>
    </source>
</reference>
<evidence type="ECO:0000256" key="14">
    <source>
        <dbReference type="PROSITE-ProRule" id="PRU10141"/>
    </source>
</evidence>
<keyword evidence="12" id="KW-0325">Glycoprotein</keyword>
<dbReference type="InterPro" id="IPR000719">
    <property type="entry name" value="Prot_kinase_dom"/>
</dbReference>
<evidence type="ECO:0000256" key="8">
    <source>
        <dbReference type="ARBA" id="ARBA00022840"/>
    </source>
</evidence>
<dbReference type="SUPFAM" id="SSF56112">
    <property type="entry name" value="Protein kinase-like (PK-like)"/>
    <property type="match status" value="1"/>
</dbReference>
<dbReference type="FunFam" id="3.30.200.20:FF:000178">
    <property type="entry name" value="serine/threonine-protein kinase PBS1-like"/>
    <property type="match status" value="1"/>
</dbReference>
<dbReference type="EMBL" id="CM026432">
    <property type="protein sequence ID" value="KAG0556892.1"/>
    <property type="molecule type" value="Genomic_DNA"/>
</dbReference>
<comment type="similarity">
    <text evidence="13">Belongs to the protein kinase superfamily. Ser/Thr protein kinase family.</text>
</comment>
<keyword evidence="11" id="KW-1015">Disulfide bond</keyword>
<dbReference type="EC" id="2.7.11.1" evidence="13"/>
<dbReference type="PROSITE" id="PS00107">
    <property type="entry name" value="PROTEIN_KINASE_ATP"/>
    <property type="match status" value="1"/>
</dbReference>
<evidence type="ECO:0000256" key="3">
    <source>
        <dbReference type="ARBA" id="ARBA00022679"/>
    </source>
</evidence>
<evidence type="ECO:0000256" key="11">
    <source>
        <dbReference type="ARBA" id="ARBA00023157"/>
    </source>
</evidence>
<dbReference type="InterPro" id="IPR001480">
    <property type="entry name" value="Bulb-type_lectin_dom"/>
</dbReference>
<protein>
    <recommendedName>
        <fullName evidence="13">Receptor-like serine/threonine-protein kinase</fullName>
        <ecNumber evidence="13">2.7.11.1</ecNumber>
    </recommendedName>
</protein>
<evidence type="ECO:0000256" key="13">
    <source>
        <dbReference type="PIRNR" id="PIRNR000641"/>
    </source>
</evidence>
<dbReference type="InterPro" id="IPR000858">
    <property type="entry name" value="S_locus_glycoprot_dom"/>
</dbReference>
<dbReference type="Pfam" id="PF00954">
    <property type="entry name" value="S_locus_glycop"/>
    <property type="match status" value="1"/>
</dbReference>
<evidence type="ECO:0000256" key="6">
    <source>
        <dbReference type="ARBA" id="ARBA00022741"/>
    </source>
</evidence>
<evidence type="ECO:0000256" key="12">
    <source>
        <dbReference type="ARBA" id="ARBA00023180"/>
    </source>
</evidence>
<dbReference type="AlphaFoldDB" id="A0A8T0GIC3"/>
<dbReference type="Gene3D" id="2.90.10.10">
    <property type="entry name" value="Bulb-type lectin domain"/>
    <property type="match status" value="1"/>
</dbReference>
<dbReference type="Pfam" id="PF01453">
    <property type="entry name" value="B_lectin"/>
    <property type="match status" value="1"/>
</dbReference>
<gene>
    <name evidence="18" type="ORF">KC19_11G086800</name>
</gene>
<dbReference type="InterPro" id="IPR024171">
    <property type="entry name" value="SRK-like_kinase"/>
</dbReference>
<dbReference type="GO" id="GO:0005524">
    <property type="term" value="F:ATP binding"/>
    <property type="evidence" value="ECO:0007669"/>
    <property type="project" value="UniProtKB-UniRule"/>
</dbReference>
<keyword evidence="7 13" id="KW-0418">Kinase</keyword>
<keyword evidence="8 13" id="KW-0067">ATP-binding</keyword>
<evidence type="ECO:0000256" key="2">
    <source>
        <dbReference type="ARBA" id="ARBA00022527"/>
    </source>
</evidence>
<dbReference type="CDD" id="cd00028">
    <property type="entry name" value="B_lectin"/>
    <property type="match status" value="1"/>
</dbReference>
<dbReference type="Proteomes" id="UP000822688">
    <property type="component" value="Chromosome 11"/>
</dbReference>
<feature type="domain" description="Protein kinase" evidence="16">
    <location>
        <begin position="524"/>
        <end position="807"/>
    </location>
</feature>
<feature type="chain" id="PRO_5035867715" description="Receptor-like serine/threonine-protein kinase" evidence="15">
    <location>
        <begin position="36"/>
        <end position="872"/>
    </location>
</feature>
<dbReference type="InterPro" id="IPR003609">
    <property type="entry name" value="Pan_app"/>
</dbReference>
<dbReference type="PROSITE" id="PS00108">
    <property type="entry name" value="PROTEIN_KINASE_ST"/>
    <property type="match status" value="1"/>
</dbReference>
<dbReference type="FunFam" id="1.10.510.10:FF:000537">
    <property type="entry name" value="Putative receptor-like protein kinase"/>
    <property type="match status" value="1"/>
</dbReference>
<dbReference type="SMART" id="SM00220">
    <property type="entry name" value="S_TKc"/>
    <property type="match status" value="1"/>
</dbReference>
<dbReference type="PANTHER" id="PTHR47974:SF9">
    <property type="entry name" value="RECEPTOR-LIKE SERINE_THREONINE-PROTEIN KINASE"/>
    <property type="match status" value="1"/>
</dbReference>
<evidence type="ECO:0000256" key="1">
    <source>
        <dbReference type="ARBA" id="ARBA00004167"/>
    </source>
</evidence>
<sequence>MAESYVNLSRLRYCWPRHATVLLLNLFCLITSVTGQSTSKRGSTLGLNSTVNGNTTLVSQGGIFELGFTSGVQLDLSVCMLAIWYVQTPTPKKVVWVADRSTAMQSTNSASFSLSAAGDLEVHGIKTGGSTPTLIWSSNTTTLNVVNATLEDTGNLVLRNAANAVVWQSFDSPTDTLLPNQIFAANSSKAKLTAWENDNNWSKGNYSLWWDSHNLTASYKIPYGPWKNSSSVYTTTIDYWSTMAFTYAFLATNGTFLGVDAFRNSSLIGTASSVEAPRSQLIRLKLDNDGNIRMYSWSVGSSNWSVVWMALPDSCGVAGFCGPYGICNNGQCSCPNGFHVVDANDIRLGCRRINPAAYCNQTQNKLNDTFLPMLYADWPSNDLAYYGSINISTCMQLCLDSCKCQAVIAWPPDPSTGISSWCYLKQDVLLNGRYIGERQSYFRVGGQVAPVIPREVSTLAIVSSTLGAVVAALLVLVAFSCVSWRMLAAGRMPKLRLKRLEDKWMAGKGAMIRFTYPEIGLMTANFGTKIGEGGFGTVFKGHIGSDVTVAVKRLNKELSSHVEKEFLNEVDSIGLIHHVHLVSLFGYCAEANHRLLVYEYVKRGSLDRVLFQKEGNLGCPVLEWRPRFAIAIQTARGLAYLHDDCNERIIHCDVKPENILLDATFTAKLADFGLSRIMKRDQTRTMTMHIRGTRGYLAPEWMSDRVSITNKVDVYAYGMVLLEIISGRRNLMVDRENEPDMYFPTWAFPKIETDAFMDVVDPALTGIVDRDEVRRALRVAFWCINGNPHARPAMSEVVQMLQGHVTINVPVPKPDFFEDLGFDTNKDDDDYSEYSALHWSTSGASAKPIEEAHGSVQLLATSTSGRSSQSRG</sequence>
<comment type="catalytic activity">
    <reaction evidence="13">
        <text>L-seryl-[protein] + ATP = O-phospho-L-seryl-[protein] + ADP + H(+)</text>
        <dbReference type="Rhea" id="RHEA:17989"/>
        <dbReference type="Rhea" id="RHEA-COMP:9863"/>
        <dbReference type="Rhea" id="RHEA-COMP:11604"/>
        <dbReference type="ChEBI" id="CHEBI:15378"/>
        <dbReference type="ChEBI" id="CHEBI:29999"/>
        <dbReference type="ChEBI" id="CHEBI:30616"/>
        <dbReference type="ChEBI" id="CHEBI:83421"/>
        <dbReference type="ChEBI" id="CHEBI:456216"/>
        <dbReference type="EC" id="2.7.11.1"/>
    </reaction>
</comment>
<feature type="binding site" evidence="14">
    <location>
        <position position="552"/>
    </location>
    <ligand>
        <name>ATP</name>
        <dbReference type="ChEBI" id="CHEBI:30616"/>
    </ligand>
</feature>
<dbReference type="SMART" id="SM00108">
    <property type="entry name" value="B_lectin"/>
    <property type="match status" value="1"/>
</dbReference>
<name>A0A8T0GIC3_CERPU</name>
<proteinExistence type="inferred from homology"/>
<evidence type="ECO:0000256" key="5">
    <source>
        <dbReference type="ARBA" id="ARBA00022729"/>
    </source>
</evidence>
<feature type="signal peptide" evidence="15">
    <location>
        <begin position="1"/>
        <end position="35"/>
    </location>
</feature>
<evidence type="ECO:0000256" key="4">
    <source>
        <dbReference type="ARBA" id="ARBA00022692"/>
    </source>
</evidence>
<dbReference type="SUPFAM" id="SSF51110">
    <property type="entry name" value="alpha-D-mannose-specific plant lectins"/>
    <property type="match status" value="1"/>
</dbReference>
<dbReference type="InterPro" id="IPR011009">
    <property type="entry name" value="Kinase-like_dom_sf"/>
</dbReference>
<dbReference type="InterPro" id="IPR017441">
    <property type="entry name" value="Protein_kinase_ATP_BS"/>
</dbReference>
<keyword evidence="10" id="KW-0472">Membrane</keyword>
<dbReference type="PIRSF" id="PIRSF000641">
    <property type="entry name" value="SRK"/>
    <property type="match status" value="1"/>
</dbReference>
<dbReference type="GO" id="GO:0004674">
    <property type="term" value="F:protein serine/threonine kinase activity"/>
    <property type="evidence" value="ECO:0007669"/>
    <property type="project" value="UniProtKB-KW"/>
</dbReference>
<dbReference type="PROSITE" id="PS50927">
    <property type="entry name" value="BULB_LECTIN"/>
    <property type="match status" value="1"/>
</dbReference>
<comment type="caution">
    <text evidence="18">The sequence shown here is derived from an EMBL/GenBank/DDBJ whole genome shotgun (WGS) entry which is preliminary data.</text>
</comment>
<evidence type="ECO:0000256" key="10">
    <source>
        <dbReference type="ARBA" id="ARBA00023136"/>
    </source>
</evidence>
<accession>A0A8T0GIC3</accession>
<keyword evidence="6 13" id="KW-0547">Nucleotide-binding</keyword>
<comment type="catalytic activity">
    <reaction evidence="13">
        <text>L-threonyl-[protein] + ATP = O-phospho-L-threonyl-[protein] + ADP + H(+)</text>
        <dbReference type="Rhea" id="RHEA:46608"/>
        <dbReference type="Rhea" id="RHEA-COMP:11060"/>
        <dbReference type="Rhea" id="RHEA-COMP:11605"/>
        <dbReference type="ChEBI" id="CHEBI:15378"/>
        <dbReference type="ChEBI" id="CHEBI:30013"/>
        <dbReference type="ChEBI" id="CHEBI:30616"/>
        <dbReference type="ChEBI" id="CHEBI:61977"/>
        <dbReference type="ChEBI" id="CHEBI:456216"/>
        <dbReference type="EC" id="2.7.11.1"/>
    </reaction>
</comment>
<evidence type="ECO:0000256" key="15">
    <source>
        <dbReference type="SAM" id="SignalP"/>
    </source>
</evidence>
<evidence type="ECO:0000313" key="18">
    <source>
        <dbReference type="EMBL" id="KAG0556892.1"/>
    </source>
</evidence>
<evidence type="ECO:0000259" key="17">
    <source>
        <dbReference type="PROSITE" id="PS50927"/>
    </source>
</evidence>
<dbReference type="GO" id="GO:0016020">
    <property type="term" value="C:membrane"/>
    <property type="evidence" value="ECO:0007669"/>
    <property type="project" value="UniProtKB-SubCell"/>
</dbReference>
<dbReference type="Gene3D" id="3.30.200.20">
    <property type="entry name" value="Phosphorylase Kinase, domain 1"/>
    <property type="match status" value="1"/>
</dbReference>
<dbReference type="PANTHER" id="PTHR47974">
    <property type="entry name" value="OS07G0415500 PROTEIN"/>
    <property type="match status" value="1"/>
</dbReference>
<keyword evidence="9" id="KW-1133">Transmembrane helix</keyword>
<dbReference type="Pfam" id="PF08276">
    <property type="entry name" value="PAN_2"/>
    <property type="match status" value="1"/>
</dbReference>
<keyword evidence="4" id="KW-0812">Transmembrane</keyword>
<dbReference type="GO" id="GO:0048544">
    <property type="term" value="P:recognition of pollen"/>
    <property type="evidence" value="ECO:0007669"/>
    <property type="project" value="InterPro"/>
</dbReference>
<dbReference type="Gene3D" id="1.10.510.10">
    <property type="entry name" value="Transferase(Phosphotransferase) domain 1"/>
    <property type="match status" value="1"/>
</dbReference>